<accession>A0A0C3VMU1</accession>
<name>G7J9P6_MEDTR</name>
<keyword evidence="1 2" id="KW-0812">Transmembrane</keyword>
<accession>G7J9P6</accession>
<keyword evidence="1" id="KW-0472">Membrane</keyword>
<reference evidence="2 4" key="2">
    <citation type="journal article" date="2014" name="BMC Genomics">
        <title>An improved genome release (version Mt4.0) for the model legume Medicago truncatula.</title>
        <authorList>
            <person name="Tang H."/>
            <person name="Krishnakumar V."/>
            <person name="Bidwell S."/>
            <person name="Rosen B."/>
            <person name="Chan A."/>
            <person name="Zhou S."/>
            <person name="Gentzbittel L."/>
            <person name="Childs K.L."/>
            <person name="Yandell M."/>
            <person name="Gundlach H."/>
            <person name="Mayer K.F."/>
            <person name="Schwartz D.C."/>
            <person name="Town C.D."/>
        </authorList>
    </citation>
    <scope>GENOME REANNOTATION</scope>
    <source>
        <strain evidence="3 4">cv. Jemalong A17</strain>
    </source>
</reference>
<evidence type="ECO:0000313" key="2">
    <source>
        <dbReference type="EMBL" id="AES72688.2"/>
    </source>
</evidence>
<proteinExistence type="predicted"/>
<feature type="transmembrane region" description="Helical" evidence="1">
    <location>
        <begin position="24"/>
        <end position="56"/>
    </location>
</feature>
<dbReference type="PaxDb" id="3880-AES72688"/>
<sequence length="123" mass="13686">MPERIGDSLFGEVGYFKLDILWKWLRALVVCCAFEAEAVVFGACETVLVLLLLLYMTASVFCFDSKTNTYTDITVQKSAATIVRLRIAITVQKIAATIVRLRIAIHVGFASVKFVFLHYSSSA</sequence>
<reference evidence="3" key="3">
    <citation type="submission" date="2015-04" db="UniProtKB">
        <authorList>
            <consortium name="EnsemblPlants"/>
        </authorList>
    </citation>
    <scope>IDENTIFICATION</scope>
    <source>
        <strain evidence="3">cv. Jemalong A17</strain>
    </source>
</reference>
<reference evidence="2 4" key="1">
    <citation type="journal article" date="2011" name="Nature">
        <title>The Medicago genome provides insight into the evolution of rhizobial symbioses.</title>
        <authorList>
            <person name="Young N.D."/>
            <person name="Debelle F."/>
            <person name="Oldroyd G.E."/>
            <person name="Geurts R."/>
            <person name="Cannon S.B."/>
            <person name="Udvardi M.K."/>
            <person name="Benedito V.A."/>
            <person name="Mayer K.F."/>
            <person name="Gouzy J."/>
            <person name="Schoof H."/>
            <person name="Van de Peer Y."/>
            <person name="Proost S."/>
            <person name="Cook D.R."/>
            <person name="Meyers B.C."/>
            <person name="Spannagl M."/>
            <person name="Cheung F."/>
            <person name="De Mita S."/>
            <person name="Krishnakumar V."/>
            <person name="Gundlach H."/>
            <person name="Zhou S."/>
            <person name="Mudge J."/>
            <person name="Bharti A.K."/>
            <person name="Murray J.D."/>
            <person name="Naoumkina M.A."/>
            <person name="Rosen B."/>
            <person name="Silverstein K.A."/>
            <person name="Tang H."/>
            <person name="Rombauts S."/>
            <person name="Zhao P.X."/>
            <person name="Zhou P."/>
            <person name="Barbe V."/>
            <person name="Bardou P."/>
            <person name="Bechner M."/>
            <person name="Bellec A."/>
            <person name="Berger A."/>
            <person name="Berges H."/>
            <person name="Bidwell S."/>
            <person name="Bisseling T."/>
            <person name="Choisne N."/>
            <person name="Couloux A."/>
            <person name="Denny R."/>
            <person name="Deshpande S."/>
            <person name="Dai X."/>
            <person name="Doyle J.J."/>
            <person name="Dudez A.M."/>
            <person name="Farmer A.D."/>
            <person name="Fouteau S."/>
            <person name="Franken C."/>
            <person name="Gibelin C."/>
            <person name="Gish J."/>
            <person name="Goldstein S."/>
            <person name="Gonzalez A.J."/>
            <person name="Green P.J."/>
            <person name="Hallab A."/>
            <person name="Hartog M."/>
            <person name="Hua A."/>
            <person name="Humphray S.J."/>
            <person name="Jeong D.H."/>
            <person name="Jing Y."/>
            <person name="Jocker A."/>
            <person name="Kenton S.M."/>
            <person name="Kim D.J."/>
            <person name="Klee K."/>
            <person name="Lai H."/>
            <person name="Lang C."/>
            <person name="Lin S."/>
            <person name="Macmil S.L."/>
            <person name="Magdelenat G."/>
            <person name="Matthews L."/>
            <person name="McCorrison J."/>
            <person name="Monaghan E.L."/>
            <person name="Mun J.H."/>
            <person name="Najar F.Z."/>
            <person name="Nicholson C."/>
            <person name="Noirot C."/>
            <person name="O'Bleness M."/>
            <person name="Paule C.R."/>
            <person name="Poulain J."/>
            <person name="Prion F."/>
            <person name="Qin B."/>
            <person name="Qu C."/>
            <person name="Retzel E.F."/>
            <person name="Riddle C."/>
            <person name="Sallet E."/>
            <person name="Samain S."/>
            <person name="Samson N."/>
            <person name="Sanders I."/>
            <person name="Saurat O."/>
            <person name="Scarpelli C."/>
            <person name="Schiex T."/>
            <person name="Segurens B."/>
            <person name="Severin A.J."/>
            <person name="Sherrier D.J."/>
            <person name="Shi R."/>
            <person name="Sims S."/>
            <person name="Singer S.R."/>
            <person name="Sinharoy S."/>
            <person name="Sterck L."/>
            <person name="Viollet A."/>
            <person name="Wang B.B."/>
            <person name="Wang K."/>
            <person name="Wang M."/>
            <person name="Wang X."/>
            <person name="Warfsmann J."/>
            <person name="Weissenbach J."/>
            <person name="White D.D."/>
            <person name="White J.D."/>
            <person name="Wiley G.B."/>
            <person name="Wincker P."/>
            <person name="Xing Y."/>
            <person name="Yang L."/>
            <person name="Yao Z."/>
            <person name="Ying F."/>
            <person name="Zhai J."/>
            <person name="Zhou L."/>
            <person name="Zuber A."/>
            <person name="Denarie J."/>
            <person name="Dixon R.A."/>
            <person name="May G.D."/>
            <person name="Schwartz D.C."/>
            <person name="Rogers J."/>
            <person name="Quetier F."/>
            <person name="Town C.D."/>
            <person name="Roe B.A."/>
        </authorList>
    </citation>
    <scope>NUCLEOTIDE SEQUENCE [LARGE SCALE GENOMIC DNA]</scope>
    <source>
        <strain evidence="2">A17</strain>
        <strain evidence="3 4">cv. Jemalong A17</strain>
    </source>
</reference>
<dbReference type="Proteomes" id="UP000002051">
    <property type="component" value="Chromosome 3"/>
</dbReference>
<gene>
    <name evidence="2" type="ordered locus">MTR_3g093350</name>
</gene>
<protein>
    <submittedName>
        <fullName evidence="2">Transmembrane protein, putative</fullName>
    </submittedName>
</protein>
<dbReference type="HOGENOM" id="CLU_2018615_0_0_1"/>
<dbReference type="EnsemblPlants" id="AES72688">
    <property type="protein sequence ID" value="AES72688"/>
    <property type="gene ID" value="MTR_3g093350"/>
</dbReference>
<keyword evidence="4" id="KW-1185">Reference proteome</keyword>
<dbReference type="AlphaFoldDB" id="G7J9P6"/>
<evidence type="ECO:0000313" key="3">
    <source>
        <dbReference type="EnsemblPlants" id="AES72688"/>
    </source>
</evidence>
<organism evidence="2 4">
    <name type="scientific">Medicago truncatula</name>
    <name type="common">Barrel medic</name>
    <name type="synonym">Medicago tribuloides</name>
    <dbReference type="NCBI Taxonomy" id="3880"/>
    <lineage>
        <taxon>Eukaryota</taxon>
        <taxon>Viridiplantae</taxon>
        <taxon>Streptophyta</taxon>
        <taxon>Embryophyta</taxon>
        <taxon>Tracheophyta</taxon>
        <taxon>Spermatophyta</taxon>
        <taxon>Magnoliopsida</taxon>
        <taxon>eudicotyledons</taxon>
        <taxon>Gunneridae</taxon>
        <taxon>Pentapetalae</taxon>
        <taxon>rosids</taxon>
        <taxon>fabids</taxon>
        <taxon>Fabales</taxon>
        <taxon>Fabaceae</taxon>
        <taxon>Papilionoideae</taxon>
        <taxon>50 kb inversion clade</taxon>
        <taxon>NPAAA clade</taxon>
        <taxon>Hologalegina</taxon>
        <taxon>IRL clade</taxon>
        <taxon>Trifolieae</taxon>
        <taxon>Medicago</taxon>
    </lineage>
</organism>
<keyword evidence="1" id="KW-1133">Transmembrane helix</keyword>
<dbReference type="EMBL" id="CM001219">
    <property type="protein sequence ID" value="AES72688.2"/>
    <property type="molecule type" value="Genomic_DNA"/>
</dbReference>
<evidence type="ECO:0000256" key="1">
    <source>
        <dbReference type="SAM" id="Phobius"/>
    </source>
</evidence>
<evidence type="ECO:0000313" key="4">
    <source>
        <dbReference type="Proteomes" id="UP000002051"/>
    </source>
</evidence>